<evidence type="ECO:0000313" key="8">
    <source>
        <dbReference type="Proteomes" id="UP000001029"/>
    </source>
</evidence>
<dbReference type="InterPro" id="IPR017900">
    <property type="entry name" value="4Fe4S_Fe_S_CS"/>
</dbReference>
<evidence type="ECO:0000256" key="2">
    <source>
        <dbReference type="ARBA" id="ARBA00022485"/>
    </source>
</evidence>
<reference evidence="7 8" key="1">
    <citation type="journal article" date="2009" name="Appl. Environ. Microbiol.">
        <title>Genomic analysis of 'Elusimicrobium minutum,' the first cultivated representative of the phylum 'Elusimicrobia' (formerly termite group 1).</title>
        <authorList>
            <person name="Herlemann D.P.R."/>
            <person name="Geissinger O."/>
            <person name="Ikeda-Ohtsubo W."/>
            <person name="Kunin V."/>
            <person name="Sun H."/>
            <person name="Lapidus A."/>
            <person name="Hugenholtz P."/>
            <person name="Brune A."/>
        </authorList>
    </citation>
    <scope>NUCLEOTIDE SEQUENCE [LARGE SCALE GENOMIC DNA]</scope>
    <source>
        <strain evidence="7 8">Pei191</strain>
    </source>
</reference>
<protein>
    <submittedName>
        <fullName evidence="7">FeFe Hydrogenase HydB (NuoF)</fullName>
        <ecNumber evidence="7">1.6.99.5</ecNumber>
    </submittedName>
</protein>
<gene>
    <name evidence="7" type="ordered locus">Emin_0532</name>
</gene>
<dbReference type="Gene3D" id="1.20.1440.230">
    <property type="entry name" value="NADH-ubiquinone oxidoreductase 51kDa subunit, iron-sulphur binding domain"/>
    <property type="match status" value="1"/>
</dbReference>
<keyword evidence="4" id="KW-0408">Iron</keyword>
<keyword evidence="5" id="KW-0411">Iron-sulfur</keyword>
<feature type="domain" description="4Fe-4S ferredoxin-type" evidence="6">
    <location>
        <begin position="593"/>
        <end position="620"/>
    </location>
</feature>
<organism evidence="7 8">
    <name type="scientific">Elusimicrobium minutum (strain Pei191)</name>
    <dbReference type="NCBI Taxonomy" id="445932"/>
    <lineage>
        <taxon>Bacteria</taxon>
        <taxon>Pseudomonadati</taxon>
        <taxon>Elusimicrobiota</taxon>
        <taxon>Elusimicrobia</taxon>
        <taxon>Elusimicrobiales</taxon>
        <taxon>Elusimicrobiaceae</taxon>
        <taxon>Elusimicrobium</taxon>
    </lineage>
</organism>
<dbReference type="EC" id="1.6.99.5" evidence="7"/>
<dbReference type="Proteomes" id="UP000001029">
    <property type="component" value="Chromosome"/>
</dbReference>
<evidence type="ECO:0000259" key="6">
    <source>
        <dbReference type="PROSITE" id="PS51379"/>
    </source>
</evidence>
<dbReference type="Gene3D" id="6.10.250.1450">
    <property type="match status" value="1"/>
</dbReference>
<dbReference type="Pfam" id="PF01257">
    <property type="entry name" value="2Fe-2S_thioredx"/>
    <property type="match status" value="1"/>
</dbReference>
<dbReference type="GO" id="GO:0046872">
    <property type="term" value="F:metal ion binding"/>
    <property type="evidence" value="ECO:0007669"/>
    <property type="project" value="UniProtKB-KW"/>
</dbReference>
<evidence type="ECO:0000256" key="5">
    <source>
        <dbReference type="ARBA" id="ARBA00023014"/>
    </source>
</evidence>
<dbReference type="SMART" id="SM00928">
    <property type="entry name" value="NADH_4Fe-4S"/>
    <property type="match status" value="1"/>
</dbReference>
<dbReference type="InterPro" id="IPR037225">
    <property type="entry name" value="Nuo51_FMN-bd_sf"/>
</dbReference>
<dbReference type="InterPro" id="IPR017896">
    <property type="entry name" value="4Fe4S_Fe-S-bd"/>
</dbReference>
<dbReference type="InterPro" id="IPR011538">
    <property type="entry name" value="Nuo51_FMN-bd"/>
</dbReference>
<dbReference type="PROSITE" id="PS51379">
    <property type="entry name" value="4FE4S_FER_2"/>
    <property type="match status" value="2"/>
</dbReference>
<dbReference type="PROSITE" id="PS00198">
    <property type="entry name" value="4FE4S_FER_1"/>
    <property type="match status" value="1"/>
</dbReference>
<keyword evidence="8" id="KW-1185">Reference proteome</keyword>
<keyword evidence="3" id="KW-0479">Metal-binding</keyword>
<dbReference type="GO" id="GO:0010181">
    <property type="term" value="F:FMN binding"/>
    <property type="evidence" value="ECO:0007669"/>
    <property type="project" value="InterPro"/>
</dbReference>
<accession>B2KCG6</accession>
<comment type="similarity">
    <text evidence="1">Belongs to the complex I 51 kDa subunit family.</text>
</comment>
<dbReference type="AlphaFoldDB" id="B2KCG6"/>
<dbReference type="GO" id="GO:0008137">
    <property type="term" value="F:NADH dehydrogenase (ubiquinone) activity"/>
    <property type="evidence" value="ECO:0007669"/>
    <property type="project" value="InterPro"/>
</dbReference>
<dbReference type="SUPFAM" id="SSF54862">
    <property type="entry name" value="4Fe-4S ferredoxins"/>
    <property type="match status" value="1"/>
</dbReference>
<dbReference type="Pfam" id="PF10589">
    <property type="entry name" value="NADH_4Fe-4S"/>
    <property type="match status" value="1"/>
</dbReference>
<evidence type="ECO:0000256" key="4">
    <source>
        <dbReference type="ARBA" id="ARBA00023004"/>
    </source>
</evidence>
<dbReference type="PROSITE" id="PS00645">
    <property type="entry name" value="COMPLEX1_51K_2"/>
    <property type="match status" value="1"/>
</dbReference>
<dbReference type="SUPFAM" id="SSF140490">
    <property type="entry name" value="Nqo1C-terminal domain-like"/>
    <property type="match status" value="1"/>
</dbReference>
<dbReference type="InterPro" id="IPR001949">
    <property type="entry name" value="NADH-UbQ_OxRdtase_51kDa_CS"/>
</dbReference>
<keyword evidence="2" id="KW-0004">4Fe-4S</keyword>
<dbReference type="Gene3D" id="3.30.70.20">
    <property type="match status" value="1"/>
</dbReference>
<sequence length="620" mass="66686">MAKINIEAVSAKYKENYKNINQRIIVCGGTGCIAGGSLEVLEAFKKELSAKGLNVCTQITDGCRGTYLSKSGCQGFCAAGPLVSVGDIFYTKVKESDVSEIVEKTVIAGEIVERLLYTDPGHGQKCKTINDVPFYRKQHRILLKDCGKINPEDINEYISHGGYSALAKCLNELKEEGTIEEIKKSGLRGRGGGGFPTGLKWQFTRASKGKQKYMICNGDEGDPGAYMDRSLLEGNPHAVIEGMIIGGFATGASKGLFYIRAEYPLAISRVQAAIDAAYKAGLLGKNILGSKFSYDLEIRYGAGAFVCGEETALMRSIEGQRGTPTPKPPFPSVKGLWGCPTSINNVETLANIPLIIYNGSEWFSKIGSGKSTGTKVFAMTGKVKSSGLIEVPMGITIKEVVFDIGEGAYDGRVIKAVQTGGPSGGVIPAEKFDMPITYESLIEAGSMMGSGGLIVMDNSDCMVDIAKFYLEFCVEESCGKCVPCRIGGYQLLKILKDISEGKEVGDYKEKIGNLALTMQKASLCALGQTAPNPVLSCLKSFGHEFDEHVKEKHCPTGKCSSLVRYSVIEEKCVGCTACKRACPVGAITGEVKQKHFVHQEKCIKCGQCFSACKFSAIKKD</sequence>
<dbReference type="EMBL" id="CP001055">
    <property type="protein sequence ID" value="ACC98087.1"/>
    <property type="molecule type" value="Genomic_DNA"/>
</dbReference>
<dbReference type="InterPro" id="IPR019575">
    <property type="entry name" value="Nuop51_4Fe4S-bd"/>
</dbReference>
<dbReference type="Gene3D" id="3.40.30.10">
    <property type="entry name" value="Glutaredoxin"/>
    <property type="match status" value="1"/>
</dbReference>
<dbReference type="STRING" id="445932.Emin_0532"/>
<dbReference type="CDD" id="cd02980">
    <property type="entry name" value="TRX_Fd_family"/>
    <property type="match status" value="1"/>
</dbReference>
<proteinExistence type="inferred from homology"/>
<dbReference type="PANTHER" id="PTHR43578:SF3">
    <property type="entry name" value="NADH-QUINONE OXIDOREDUCTASE SUBUNIT F"/>
    <property type="match status" value="1"/>
</dbReference>
<keyword evidence="7" id="KW-0560">Oxidoreductase</keyword>
<dbReference type="Pfam" id="PF13237">
    <property type="entry name" value="Fer4_10"/>
    <property type="match status" value="1"/>
</dbReference>
<dbReference type="GO" id="GO:0016491">
    <property type="term" value="F:oxidoreductase activity"/>
    <property type="evidence" value="ECO:0007669"/>
    <property type="project" value="UniProtKB-KW"/>
</dbReference>
<dbReference type="Gene3D" id="3.40.50.11540">
    <property type="entry name" value="NADH-ubiquinone oxidoreductase 51kDa subunit"/>
    <property type="match status" value="1"/>
</dbReference>
<dbReference type="InterPro" id="IPR037207">
    <property type="entry name" value="Nuop51_4Fe4S-bd_sf"/>
</dbReference>
<evidence type="ECO:0000313" key="7">
    <source>
        <dbReference type="EMBL" id="ACC98087.1"/>
    </source>
</evidence>
<dbReference type="HOGENOM" id="CLU_014881_3_2_0"/>
<dbReference type="Gene3D" id="3.10.20.600">
    <property type="match status" value="1"/>
</dbReference>
<dbReference type="RefSeq" id="WP_012414702.1">
    <property type="nucleotide sequence ID" value="NC_010644.1"/>
</dbReference>
<dbReference type="GO" id="GO:0051539">
    <property type="term" value="F:4 iron, 4 sulfur cluster binding"/>
    <property type="evidence" value="ECO:0007669"/>
    <property type="project" value="UniProtKB-KW"/>
</dbReference>
<dbReference type="FunFam" id="3.40.50.11540:FF:000001">
    <property type="entry name" value="NADH dehydrogenase [ubiquinone] flavoprotein 1, mitochondrial"/>
    <property type="match status" value="1"/>
</dbReference>
<dbReference type="Pfam" id="PF01512">
    <property type="entry name" value="Complex1_51K"/>
    <property type="match status" value="1"/>
</dbReference>
<dbReference type="KEGG" id="emi:Emin_0532"/>
<name>B2KCG6_ELUMP</name>
<dbReference type="OrthoDB" id="9761899at2"/>
<dbReference type="SUPFAM" id="SSF52833">
    <property type="entry name" value="Thioredoxin-like"/>
    <property type="match status" value="1"/>
</dbReference>
<evidence type="ECO:0000256" key="3">
    <source>
        <dbReference type="ARBA" id="ARBA00022723"/>
    </source>
</evidence>
<dbReference type="SUPFAM" id="SSF142019">
    <property type="entry name" value="Nqo1 FMN-binding domain-like"/>
    <property type="match status" value="1"/>
</dbReference>
<evidence type="ECO:0000256" key="1">
    <source>
        <dbReference type="ARBA" id="ARBA00007523"/>
    </source>
</evidence>
<feature type="domain" description="4Fe-4S ferredoxin-type" evidence="6">
    <location>
        <begin position="563"/>
        <end position="592"/>
    </location>
</feature>
<dbReference type="PANTHER" id="PTHR43578">
    <property type="entry name" value="NADH-QUINONE OXIDOREDUCTASE SUBUNIT F"/>
    <property type="match status" value="1"/>
</dbReference>
<dbReference type="SUPFAM" id="SSF142984">
    <property type="entry name" value="Nqo1 middle domain-like"/>
    <property type="match status" value="1"/>
</dbReference>
<dbReference type="InterPro" id="IPR036249">
    <property type="entry name" value="Thioredoxin-like_sf"/>
</dbReference>